<reference evidence="2" key="2">
    <citation type="submission" date="2025-08" db="UniProtKB">
        <authorList>
            <consortium name="RefSeq"/>
        </authorList>
    </citation>
    <scope>IDENTIFICATION</scope>
    <source>
        <tissue evidence="2">Leaf</tissue>
    </source>
</reference>
<dbReference type="KEGG" id="nta:107796865"/>
<dbReference type="RefSeq" id="XP_016475180.2">
    <property type="nucleotide sequence ID" value="XM_016619694.2"/>
</dbReference>
<dbReference type="PANTHER" id="PTHR34539:SF22">
    <property type="match status" value="1"/>
</dbReference>
<dbReference type="STRING" id="4097.A0A1S4AER4"/>
<dbReference type="OrthoDB" id="781489at2759"/>
<accession>A0A1S4AER4</accession>
<evidence type="ECO:0000313" key="2">
    <source>
        <dbReference type="RefSeq" id="XP_016475180.2"/>
    </source>
</evidence>
<evidence type="ECO:0000313" key="1">
    <source>
        <dbReference type="Proteomes" id="UP000790787"/>
    </source>
</evidence>
<gene>
    <name evidence="2" type="primary">LOC107796865</name>
</gene>
<proteinExistence type="predicted"/>
<dbReference type="RefSeq" id="XP_016475180.1">
    <property type="nucleotide sequence ID" value="XM_016619694.1"/>
</dbReference>
<dbReference type="GeneID" id="107796865"/>
<keyword evidence="1" id="KW-1185">Reference proteome</keyword>
<reference evidence="1" key="1">
    <citation type="journal article" date="2014" name="Nat. Commun.">
        <title>The tobacco genome sequence and its comparison with those of tomato and potato.</title>
        <authorList>
            <person name="Sierro N."/>
            <person name="Battey J.N."/>
            <person name="Ouadi S."/>
            <person name="Bakaher N."/>
            <person name="Bovet L."/>
            <person name="Willig A."/>
            <person name="Goepfert S."/>
            <person name="Peitsch M.C."/>
            <person name="Ivanov N.V."/>
        </authorList>
    </citation>
    <scope>NUCLEOTIDE SEQUENCE [LARGE SCALE GENOMIC DNA]</scope>
</reference>
<dbReference type="OMA" id="WRPEFLP"/>
<protein>
    <submittedName>
        <fullName evidence="2">Uncharacterized protein LOC107796865</fullName>
    </submittedName>
</protein>
<dbReference type="PaxDb" id="4097-A0A1S4AER4"/>
<sequence length="217" mass="23972">MDQLSSKKRARDNSAELEINLPEVKRLREDLLDDLYDPSEFCSSSHDLDSFMKSFEDEITTSPEPATAGVSLESGESQPELGYLLEASDDELGLPPATESETELTRVSTESAEISNELLGFDGDIPGYDPFDLGIVESEQYSANVIGEYVGLDGLFDHSDLDRGYAKPDNEESLPQNKKEVLAKTSKKDKQALALIHQYLDDVIFEKVVDATISKEA</sequence>
<organism evidence="1 2">
    <name type="scientific">Nicotiana tabacum</name>
    <name type="common">Common tobacco</name>
    <dbReference type="NCBI Taxonomy" id="4097"/>
    <lineage>
        <taxon>Eukaryota</taxon>
        <taxon>Viridiplantae</taxon>
        <taxon>Streptophyta</taxon>
        <taxon>Embryophyta</taxon>
        <taxon>Tracheophyta</taxon>
        <taxon>Spermatophyta</taxon>
        <taxon>Magnoliopsida</taxon>
        <taxon>eudicotyledons</taxon>
        <taxon>Gunneridae</taxon>
        <taxon>Pentapetalae</taxon>
        <taxon>asterids</taxon>
        <taxon>lamiids</taxon>
        <taxon>Solanales</taxon>
        <taxon>Solanaceae</taxon>
        <taxon>Nicotianoideae</taxon>
        <taxon>Nicotianeae</taxon>
        <taxon>Nicotiana</taxon>
    </lineage>
</organism>
<dbReference type="PANTHER" id="PTHR34539">
    <property type="entry name" value="T6J4.11 PROTEIN"/>
    <property type="match status" value="1"/>
</dbReference>
<dbReference type="Proteomes" id="UP000790787">
    <property type="component" value="Chromosome 24"/>
</dbReference>
<dbReference type="AlphaFoldDB" id="A0A1S4AER4"/>
<name>A0A1S4AER4_TOBAC</name>